<dbReference type="PANTHER" id="PTHR31460">
    <property type="match status" value="1"/>
</dbReference>
<organism evidence="1 2">
    <name type="scientific">Hymenobacter cellulosilyticus</name>
    <dbReference type="NCBI Taxonomy" id="2932248"/>
    <lineage>
        <taxon>Bacteria</taxon>
        <taxon>Pseudomonadati</taxon>
        <taxon>Bacteroidota</taxon>
        <taxon>Cytophagia</taxon>
        <taxon>Cytophagales</taxon>
        <taxon>Hymenobacteraceae</taxon>
        <taxon>Hymenobacter</taxon>
    </lineage>
</organism>
<evidence type="ECO:0000313" key="1">
    <source>
        <dbReference type="EMBL" id="UOQ73114.1"/>
    </source>
</evidence>
<dbReference type="InterPro" id="IPR011042">
    <property type="entry name" value="6-blade_b-propeller_TolB-like"/>
</dbReference>
<protein>
    <recommendedName>
        <fullName evidence="3">SMP-30/Gluconolactonase/LRE-like region domain-containing protein</fullName>
    </recommendedName>
</protein>
<gene>
    <name evidence="1" type="ORF">MUN79_03835</name>
</gene>
<accession>A0A8T9Q6B9</accession>
<keyword evidence="2" id="KW-1185">Reference proteome</keyword>
<dbReference type="Gene3D" id="2.120.10.30">
    <property type="entry name" value="TolB, C-terminal domain"/>
    <property type="match status" value="1"/>
</dbReference>
<dbReference type="PANTHER" id="PTHR31460:SF3">
    <property type="entry name" value="MESOCENTIN"/>
    <property type="match status" value="1"/>
</dbReference>
<dbReference type="AlphaFoldDB" id="A0A8T9Q6B9"/>
<dbReference type="EMBL" id="CP095046">
    <property type="protein sequence ID" value="UOQ73114.1"/>
    <property type="molecule type" value="Genomic_DNA"/>
</dbReference>
<evidence type="ECO:0000313" key="2">
    <source>
        <dbReference type="Proteomes" id="UP000831796"/>
    </source>
</evidence>
<dbReference type="SUPFAM" id="SSF63829">
    <property type="entry name" value="Calcium-dependent phosphotriesterase"/>
    <property type="match status" value="1"/>
</dbReference>
<dbReference type="InterPro" id="IPR053224">
    <property type="entry name" value="Sensory_adhesion_molecule"/>
</dbReference>
<proteinExistence type="predicted"/>
<evidence type="ECO:0008006" key="3">
    <source>
        <dbReference type="Google" id="ProtNLM"/>
    </source>
</evidence>
<dbReference type="KEGG" id="hcu:MUN79_03835"/>
<name>A0A8T9Q6B9_9BACT</name>
<reference evidence="1" key="1">
    <citation type="submission" date="2022-04" db="EMBL/GenBank/DDBJ databases">
        <title>Hymenobacter sp. isolated from the air.</title>
        <authorList>
            <person name="Won M."/>
            <person name="Lee C.-M."/>
            <person name="Woen H.-Y."/>
            <person name="Kwon S.-W."/>
        </authorList>
    </citation>
    <scope>NUCLEOTIDE SEQUENCE</scope>
    <source>
        <strain evidence="1">5116S-3</strain>
    </source>
</reference>
<sequence length="187" mass="18975">MITFTAPGLFPEGVQYDATNQAFLVSSLTTGNVGRVKDDNTYSILAAGQATGIASAVGLHLDEARTRVLVASSNAVTGDVAKLVSLDRDKGTVNFTADLGALRPSASGHFANDIAVDGQGNAYVTDSFAPVIYKVTAQGVASVFLDDARLAAAPGAFGLNGVVFHADATGAICSLPKPMKGPSSGCP</sequence>
<dbReference type="Proteomes" id="UP000831796">
    <property type="component" value="Chromosome"/>
</dbReference>
<dbReference type="RefSeq" id="WP_244676469.1">
    <property type="nucleotide sequence ID" value="NZ_CP095046.1"/>
</dbReference>